<protein>
    <submittedName>
        <fullName evidence="4">GTP-binding protein rho3</fullName>
    </submittedName>
</protein>
<keyword evidence="1" id="KW-0488">Methylation</keyword>
<dbReference type="InterPro" id="IPR001806">
    <property type="entry name" value="Small_GTPase"/>
</dbReference>
<dbReference type="AlphaFoldDB" id="A0A6A6I160"/>
<dbReference type="GO" id="GO:0003924">
    <property type="term" value="F:GTPase activity"/>
    <property type="evidence" value="ECO:0007669"/>
    <property type="project" value="InterPro"/>
</dbReference>
<gene>
    <name evidence="4" type="ORF">BU26DRAFT_436062</name>
</gene>
<dbReference type="InterPro" id="IPR027417">
    <property type="entry name" value="P-loop_NTPase"/>
</dbReference>
<evidence type="ECO:0000256" key="3">
    <source>
        <dbReference type="ARBA" id="ARBA00023134"/>
    </source>
</evidence>
<keyword evidence="2" id="KW-0547">Nucleotide-binding</keyword>
<evidence type="ECO:0000256" key="1">
    <source>
        <dbReference type="ARBA" id="ARBA00022481"/>
    </source>
</evidence>
<dbReference type="SMART" id="SM00174">
    <property type="entry name" value="RHO"/>
    <property type="match status" value="1"/>
</dbReference>
<dbReference type="PANTHER" id="PTHR24072">
    <property type="entry name" value="RHO FAMILY GTPASE"/>
    <property type="match status" value="1"/>
</dbReference>
<dbReference type="CDD" id="cd00157">
    <property type="entry name" value="Rho"/>
    <property type="match status" value="1"/>
</dbReference>
<dbReference type="PRINTS" id="PR00449">
    <property type="entry name" value="RASTRNSFRMNG"/>
</dbReference>
<dbReference type="InterPro" id="IPR005225">
    <property type="entry name" value="Small_GTP-bd"/>
</dbReference>
<dbReference type="Gene3D" id="3.40.50.300">
    <property type="entry name" value="P-loop containing nucleotide triphosphate hydrolases"/>
    <property type="match status" value="1"/>
</dbReference>
<dbReference type="InterPro" id="IPR003578">
    <property type="entry name" value="Small_GTPase_Rho"/>
</dbReference>
<dbReference type="PROSITE" id="PS51421">
    <property type="entry name" value="RAS"/>
    <property type="match status" value="1"/>
</dbReference>
<evidence type="ECO:0000313" key="4">
    <source>
        <dbReference type="EMBL" id="KAF2243748.1"/>
    </source>
</evidence>
<organism evidence="4 5">
    <name type="scientific">Trematosphaeria pertusa</name>
    <dbReference type="NCBI Taxonomy" id="390896"/>
    <lineage>
        <taxon>Eukaryota</taxon>
        <taxon>Fungi</taxon>
        <taxon>Dikarya</taxon>
        <taxon>Ascomycota</taxon>
        <taxon>Pezizomycotina</taxon>
        <taxon>Dothideomycetes</taxon>
        <taxon>Pleosporomycetidae</taxon>
        <taxon>Pleosporales</taxon>
        <taxon>Massarineae</taxon>
        <taxon>Trematosphaeriaceae</taxon>
        <taxon>Trematosphaeria</taxon>
    </lineage>
</organism>
<sequence length="191" mass="21537">MRLLTSSRAWSKGGTPGPDSAAEYTSFNNFIKEIVVEGIQVELVIWDNTGMDGYEKLRRLSYEDVHVVLLCFDISDQDSFDNLRHLWNVEADTYLKKVPKILVGCKKELQNDVATLRSLRESGHRPISTKKAEAFALEINALAYLETSAVQKSGLDELFDYAARAALTRGPSKGKKGIRRFLSRSEMKFKS</sequence>
<name>A0A6A6I160_9PLEO</name>
<dbReference type="PROSITE" id="PS51419">
    <property type="entry name" value="RAB"/>
    <property type="match status" value="1"/>
</dbReference>
<dbReference type="GO" id="GO:0007264">
    <property type="term" value="P:small GTPase-mediated signal transduction"/>
    <property type="evidence" value="ECO:0007669"/>
    <property type="project" value="InterPro"/>
</dbReference>
<dbReference type="SMART" id="SM00173">
    <property type="entry name" value="RAS"/>
    <property type="match status" value="1"/>
</dbReference>
<dbReference type="OrthoDB" id="25896at2759"/>
<accession>A0A6A6I160</accession>
<dbReference type="SUPFAM" id="SSF52540">
    <property type="entry name" value="P-loop containing nucleoside triphosphate hydrolases"/>
    <property type="match status" value="1"/>
</dbReference>
<dbReference type="NCBIfam" id="TIGR00231">
    <property type="entry name" value="small_GTP"/>
    <property type="match status" value="1"/>
</dbReference>
<dbReference type="PROSITE" id="PS51420">
    <property type="entry name" value="RHO"/>
    <property type="match status" value="1"/>
</dbReference>
<proteinExistence type="predicted"/>
<dbReference type="EMBL" id="ML987204">
    <property type="protein sequence ID" value="KAF2243748.1"/>
    <property type="molecule type" value="Genomic_DNA"/>
</dbReference>
<reference evidence="4" key="1">
    <citation type="journal article" date="2020" name="Stud. Mycol.">
        <title>101 Dothideomycetes genomes: a test case for predicting lifestyles and emergence of pathogens.</title>
        <authorList>
            <person name="Haridas S."/>
            <person name="Albert R."/>
            <person name="Binder M."/>
            <person name="Bloem J."/>
            <person name="Labutti K."/>
            <person name="Salamov A."/>
            <person name="Andreopoulos B."/>
            <person name="Baker S."/>
            <person name="Barry K."/>
            <person name="Bills G."/>
            <person name="Bluhm B."/>
            <person name="Cannon C."/>
            <person name="Castanera R."/>
            <person name="Culley D."/>
            <person name="Daum C."/>
            <person name="Ezra D."/>
            <person name="Gonzalez J."/>
            <person name="Henrissat B."/>
            <person name="Kuo A."/>
            <person name="Liang C."/>
            <person name="Lipzen A."/>
            <person name="Lutzoni F."/>
            <person name="Magnuson J."/>
            <person name="Mondo S."/>
            <person name="Nolan M."/>
            <person name="Ohm R."/>
            <person name="Pangilinan J."/>
            <person name="Park H.-J."/>
            <person name="Ramirez L."/>
            <person name="Alfaro M."/>
            <person name="Sun H."/>
            <person name="Tritt A."/>
            <person name="Yoshinaga Y."/>
            <person name="Zwiers L.-H."/>
            <person name="Turgeon B."/>
            <person name="Goodwin S."/>
            <person name="Spatafora J."/>
            <person name="Crous P."/>
            <person name="Grigoriev I."/>
        </authorList>
    </citation>
    <scope>NUCLEOTIDE SEQUENCE</scope>
    <source>
        <strain evidence="4">CBS 122368</strain>
    </source>
</reference>
<evidence type="ECO:0000313" key="5">
    <source>
        <dbReference type="Proteomes" id="UP000800094"/>
    </source>
</evidence>
<dbReference type="SMART" id="SM00175">
    <property type="entry name" value="RAB"/>
    <property type="match status" value="1"/>
</dbReference>
<keyword evidence="3" id="KW-0342">GTP-binding</keyword>
<dbReference type="GeneID" id="54577488"/>
<dbReference type="Pfam" id="PF00071">
    <property type="entry name" value="Ras"/>
    <property type="match status" value="1"/>
</dbReference>
<dbReference type="GO" id="GO:0005525">
    <property type="term" value="F:GTP binding"/>
    <property type="evidence" value="ECO:0007669"/>
    <property type="project" value="UniProtKB-KW"/>
</dbReference>
<dbReference type="RefSeq" id="XP_033678752.1">
    <property type="nucleotide sequence ID" value="XM_033824158.1"/>
</dbReference>
<evidence type="ECO:0000256" key="2">
    <source>
        <dbReference type="ARBA" id="ARBA00022741"/>
    </source>
</evidence>
<dbReference type="Proteomes" id="UP000800094">
    <property type="component" value="Unassembled WGS sequence"/>
</dbReference>
<keyword evidence="5" id="KW-1185">Reference proteome</keyword>